<keyword evidence="8 9" id="KW-0472">Membrane</keyword>
<dbReference type="FunFam" id="3.40.50.1000:FF:000001">
    <property type="entry name" value="Phospholipid-transporting ATPase IC"/>
    <property type="match status" value="1"/>
</dbReference>
<keyword evidence="5" id="KW-0067">ATP-binding</keyword>
<dbReference type="OrthoDB" id="3352408at2759"/>
<dbReference type="Pfam" id="PF13246">
    <property type="entry name" value="Cation_ATPase"/>
    <property type="match status" value="1"/>
</dbReference>
<dbReference type="Pfam" id="PF00690">
    <property type="entry name" value="Cation_ATPase_N"/>
    <property type="match status" value="1"/>
</dbReference>
<dbReference type="InterPro" id="IPR023298">
    <property type="entry name" value="ATPase_P-typ_TM_dom_sf"/>
</dbReference>
<dbReference type="Gene3D" id="3.40.1110.10">
    <property type="entry name" value="Calcium-transporting ATPase, cytoplasmic domain N"/>
    <property type="match status" value="1"/>
</dbReference>
<dbReference type="GO" id="GO:0005524">
    <property type="term" value="F:ATP binding"/>
    <property type="evidence" value="ECO:0007669"/>
    <property type="project" value="UniProtKB-KW"/>
</dbReference>
<dbReference type="OMA" id="FYNICLL"/>
<dbReference type="InterPro" id="IPR004014">
    <property type="entry name" value="ATPase_P-typ_cation-transptr_N"/>
</dbReference>
<dbReference type="Pfam" id="PF00122">
    <property type="entry name" value="E1-E2_ATPase"/>
    <property type="match status" value="1"/>
</dbReference>
<name>A0A0C2JL74_THEKT</name>
<dbReference type="GO" id="GO:0016887">
    <property type="term" value="F:ATP hydrolysis activity"/>
    <property type="evidence" value="ECO:0007669"/>
    <property type="project" value="InterPro"/>
</dbReference>
<dbReference type="Gene3D" id="2.70.150.10">
    <property type="entry name" value="Calcium-transporting ATPase, cytoplasmic transduction domain A"/>
    <property type="match status" value="1"/>
</dbReference>
<dbReference type="PANTHER" id="PTHR43294">
    <property type="entry name" value="SODIUM/POTASSIUM-TRANSPORTING ATPASE SUBUNIT ALPHA"/>
    <property type="match status" value="1"/>
</dbReference>
<feature type="transmembrane region" description="Helical" evidence="9">
    <location>
        <begin position="251"/>
        <end position="278"/>
    </location>
</feature>
<dbReference type="GO" id="GO:1902600">
    <property type="term" value="P:proton transmembrane transport"/>
    <property type="evidence" value="ECO:0007669"/>
    <property type="project" value="TreeGrafter"/>
</dbReference>
<dbReference type="PRINTS" id="PR00119">
    <property type="entry name" value="CATATPASE"/>
</dbReference>
<gene>
    <name evidence="12" type="ORF">RF11_05179</name>
</gene>
<dbReference type="GO" id="GO:0036376">
    <property type="term" value="P:sodium ion export across plasma membrane"/>
    <property type="evidence" value="ECO:0007669"/>
    <property type="project" value="TreeGrafter"/>
</dbReference>
<evidence type="ECO:0000256" key="1">
    <source>
        <dbReference type="ARBA" id="ARBA00004651"/>
    </source>
</evidence>
<protein>
    <submittedName>
        <fullName evidence="12">Sodium/potassium-transporting ATPase subunit alpha-4</fullName>
    </submittedName>
</protein>
<evidence type="ECO:0000256" key="2">
    <source>
        <dbReference type="ARBA" id="ARBA00022475"/>
    </source>
</evidence>
<proteinExistence type="predicted"/>
<keyword evidence="6" id="KW-1278">Translocase</keyword>
<comment type="subcellular location">
    <subcellularLocation>
        <location evidence="1">Cell membrane</location>
        <topology evidence="1">Multi-pass membrane protein</topology>
    </subcellularLocation>
</comment>
<dbReference type="GO" id="GO:0005391">
    <property type="term" value="F:P-type sodium:potassium-exchanging transporter activity"/>
    <property type="evidence" value="ECO:0007669"/>
    <property type="project" value="TreeGrafter"/>
</dbReference>
<dbReference type="Gene3D" id="3.40.50.1000">
    <property type="entry name" value="HAD superfamily/HAD-like"/>
    <property type="match status" value="1"/>
</dbReference>
<evidence type="ECO:0000313" key="13">
    <source>
        <dbReference type="Proteomes" id="UP000031668"/>
    </source>
</evidence>
<evidence type="ECO:0000256" key="8">
    <source>
        <dbReference type="ARBA" id="ARBA00023136"/>
    </source>
</evidence>
<keyword evidence="2" id="KW-1003">Cell membrane</keyword>
<dbReference type="PROSITE" id="PS00154">
    <property type="entry name" value="ATPASE_E1_E2"/>
    <property type="match status" value="1"/>
</dbReference>
<sequence>MELLTLHGPNSLDPPKPPSLLLKLIKDLFSGMSLIMILGSVLCIATYIITEFREGGSEKENLYLGISLIVIVFISTLLAFIYENKNSKLLQSFSKLMPKESLVLRNSRSVYVNSETVVVGDIVLLHAGDMVPADLRILKSDSVKIDNSSLTGESKPQIKKPGVSESRYIDAENMVFAYTFVVEGSCIGVSVSTGNNTVMGKIAQLTASLAVEGSTLSKEIHDFIKILTYIAFVIGTTCFILSITVTNSGLLSSFIFFIGIIVANVPEGLLLTVTLCLALTAKRMAKRNCIIKNLHSIESLGSTNVICSDKTGTLTQNKMLASHLWYNKETKRMSYTDQSVNENQAKLSFEEVCFYNICLLCNNAEVKKNQEASVQINDLIIFGNATDVALLRLSLLKYGPDTLIREDFDKIFEIPFNFCTKFQCKVYQKKETKEFHILMKGAPERIINLCDKYLQNGQVEDITEEYLDNFKNVYESLGNKGERVIGLACLIVSQNEYQNLHLENLTVLSGLI</sequence>
<dbReference type="PRINTS" id="PR00121">
    <property type="entry name" value="NAKATPASE"/>
</dbReference>
<evidence type="ECO:0000256" key="6">
    <source>
        <dbReference type="ARBA" id="ARBA00022967"/>
    </source>
</evidence>
<evidence type="ECO:0000256" key="5">
    <source>
        <dbReference type="ARBA" id="ARBA00022840"/>
    </source>
</evidence>
<feature type="transmembrane region" description="Helical" evidence="9">
    <location>
        <begin position="62"/>
        <end position="82"/>
    </location>
</feature>
<dbReference type="Gene3D" id="1.20.1110.10">
    <property type="entry name" value="Calcium-transporting ATPase, transmembrane domain"/>
    <property type="match status" value="1"/>
</dbReference>
<keyword evidence="7 9" id="KW-1133">Transmembrane helix</keyword>
<dbReference type="InterPro" id="IPR059000">
    <property type="entry name" value="ATPase_P-type_domA"/>
</dbReference>
<dbReference type="SUPFAM" id="SSF81665">
    <property type="entry name" value="Calcium ATPase, transmembrane domain M"/>
    <property type="match status" value="1"/>
</dbReference>
<dbReference type="GO" id="GO:1990573">
    <property type="term" value="P:potassium ion import across plasma membrane"/>
    <property type="evidence" value="ECO:0007669"/>
    <property type="project" value="TreeGrafter"/>
</dbReference>
<feature type="transmembrane region" description="Helical" evidence="9">
    <location>
        <begin position="226"/>
        <end position="245"/>
    </location>
</feature>
<dbReference type="InterPro" id="IPR008250">
    <property type="entry name" value="ATPase_P-typ_transduc_dom_A_sf"/>
</dbReference>
<accession>A0A0C2JL74</accession>
<evidence type="ECO:0000256" key="3">
    <source>
        <dbReference type="ARBA" id="ARBA00022692"/>
    </source>
</evidence>
<dbReference type="EMBL" id="JWZT01002166">
    <property type="protein sequence ID" value="KII70133.1"/>
    <property type="molecule type" value="Genomic_DNA"/>
</dbReference>
<evidence type="ECO:0000313" key="12">
    <source>
        <dbReference type="EMBL" id="KII70133.1"/>
    </source>
</evidence>
<dbReference type="InterPro" id="IPR023299">
    <property type="entry name" value="ATPase_P-typ_cyto_dom_N"/>
</dbReference>
<dbReference type="GO" id="GO:0006883">
    <property type="term" value="P:intracellular sodium ion homeostasis"/>
    <property type="evidence" value="ECO:0007669"/>
    <property type="project" value="TreeGrafter"/>
</dbReference>
<evidence type="ECO:0000256" key="7">
    <source>
        <dbReference type="ARBA" id="ARBA00022989"/>
    </source>
</evidence>
<dbReference type="InterPro" id="IPR001757">
    <property type="entry name" value="P_typ_ATPase"/>
</dbReference>
<dbReference type="InterPro" id="IPR050510">
    <property type="entry name" value="Cation_transp_ATPase_P-type"/>
</dbReference>
<dbReference type="AlphaFoldDB" id="A0A0C2JL74"/>
<reference evidence="12 13" key="1">
    <citation type="journal article" date="2014" name="Genome Biol. Evol.">
        <title>The genome of the myxosporean Thelohanellus kitauei shows adaptations to nutrient acquisition within its fish host.</title>
        <authorList>
            <person name="Yang Y."/>
            <person name="Xiong J."/>
            <person name="Zhou Z."/>
            <person name="Huo F."/>
            <person name="Miao W."/>
            <person name="Ran C."/>
            <person name="Liu Y."/>
            <person name="Zhang J."/>
            <person name="Feng J."/>
            <person name="Wang M."/>
            <person name="Wang M."/>
            <person name="Wang L."/>
            <person name="Yao B."/>
        </authorList>
    </citation>
    <scope>NUCLEOTIDE SEQUENCE [LARGE SCALE GENOMIC DNA]</scope>
    <source>
        <strain evidence="12">Wuqing</strain>
    </source>
</reference>
<dbReference type="SUPFAM" id="SSF81653">
    <property type="entry name" value="Calcium ATPase, transduction domain A"/>
    <property type="match status" value="1"/>
</dbReference>
<evidence type="ECO:0000259" key="10">
    <source>
        <dbReference type="Pfam" id="PF00122"/>
    </source>
</evidence>
<keyword evidence="3 9" id="KW-0812">Transmembrane</keyword>
<organism evidence="12 13">
    <name type="scientific">Thelohanellus kitauei</name>
    <name type="common">Myxosporean</name>
    <dbReference type="NCBI Taxonomy" id="669202"/>
    <lineage>
        <taxon>Eukaryota</taxon>
        <taxon>Metazoa</taxon>
        <taxon>Cnidaria</taxon>
        <taxon>Myxozoa</taxon>
        <taxon>Myxosporea</taxon>
        <taxon>Bivalvulida</taxon>
        <taxon>Platysporina</taxon>
        <taxon>Myxobolidae</taxon>
        <taxon>Thelohanellus</taxon>
    </lineage>
</organism>
<evidence type="ECO:0000256" key="9">
    <source>
        <dbReference type="SAM" id="Phobius"/>
    </source>
</evidence>
<dbReference type="SUPFAM" id="SSF81660">
    <property type="entry name" value="Metal cation-transporting ATPase, ATP-binding domain N"/>
    <property type="match status" value="1"/>
</dbReference>
<dbReference type="InterPro" id="IPR023214">
    <property type="entry name" value="HAD_sf"/>
</dbReference>
<feature type="domain" description="P-type ATPase A" evidence="10">
    <location>
        <begin position="96"/>
        <end position="206"/>
    </location>
</feature>
<comment type="caution">
    <text evidence="12">The sequence shown here is derived from an EMBL/GenBank/DDBJ whole genome shotgun (WGS) entry which is preliminary data.</text>
</comment>
<evidence type="ECO:0000256" key="4">
    <source>
        <dbReference type="ARBA" id="ARBA00022741"/>
    </source>
</evidence>
<keyword evidence="13" id="KW-1185">Reference proteome</keyword>
<keyword evidence="4" id="KW-0547">Nucleotide-binding</keyword>
<dbReference type="NCBIfam" id="TIGR01494">
    <property type="entry name" value="ATPase_P-type"/>
    <property type="match status" value="1"/>
</dbReference>
<dbReference type="GO" id="GO:0005886">
    <property type="term" value="C:plasma membrane"/>
    <property type="evidence" value="ECO:0007669"/>
    <property type="project" value="UniProtKB-SubCell"/>
</dbReference>
<dbReference type="InterPro" id="IPR018303">
    <property type="entry name" value="ATPase_P-typ_P_site"/>
</dbReference>
<feature type="domain" description="Cation-transporting P-type ATPase N-terminal" evidence="11">
    <location>
        <begin position="3"/>
        <end position="43"/>
    </location>
</feature>
<dbReference type="PANTHER" id="PTHR43294:SF21">
    <property type="entry name" value="CATION TRANSPORTING ATPASE"/>
    <property type="match status" value="1"/>
</dbReference>
<feature type="transmembrane region" description="Helical" evidence="9">
    <location>
        <begin position="28"/>
        <end position="50"/>
    </location>
</feature>
<evidence type="ECO:0000259" key="11">
    <source>
        <dbReference type="Pfam" id="PF00690"/>
    </source>
</evidence>
<dbReference type="GO" id="GO:0030007">
    <property type="term" value="P:intracellular potassium ion homeostasis"/>
    <property type="evidence" value="ECO:0007669"/>
    <property type="project" value="TreeGrafter"/>
</dbReference>
<dbReference type="Proteomes" id="UP000031668">
    <property type="component" value="Unassembled WGS sequence"/>
</dbReference>